<evidence type="ECO:0008006" key="5">
    <source>
        <dbReference type="Google" id="ProtNLM"/>
    </source>
</evidence>
<feature type="transmembrane region" description="Helical" evidence="2">
    <location>
        <begin position="142"/>
        <end position="160"/>
    </location>
</feature>
<name>A0A7W7GWP9_9ACTN</name>
<dbReference type="EMBL" id="JACHNB010000001">
    <property type="protein sequence ID" value="MBB4739700.1"/>
    <property type="molecule type" value="Genomic_DNA"/>
</dbReference>
<feature type="transmembrane region" description="Helical" evidence="2">
    <location>
        <begin position="166"/>
        <end position="188"/>
    </location>
</feature>
<accession>A0A7W7GWP9</accession>
<keyword evidence="2" id="KW-0472">Membrane</keyword>
<evidence type="ECO:0000256" key="1">
    <source>
        <dbReference type="SAM" id="MobiDB-lite"/>
    </source>
</evidence>
<dbReference type="InterPro" id="IPR021403">
    <property type="entry name" value="DUF3043"/>
</dbReference>
<feature type="compositionally biased region" description="Basic and acidic residues" evidence="1">
    <location>
        <begin position="56"/>
        <end position="70"/>
    </location>
</feature>
<keyword evidence="4" id="KW-1185">Reference proteome</keyword>
<feature type="compositionally biased region" description="Basic and acidic residues" evidence="1">
    <location>
        <begin position="82"/>
        <end position="110"/>
    </location>
</feature>
<keyword evidence="2" id="KW-0812">Transmembrane</keyword>
<protein>
    <recommendedName>
        <fullName evidence="5">DUF3043 family protein</fullName>
    </recommendedName>
</protein>
<reference evidence="3 4" key="1">
    <citation type="submission" date="2020-08" db="EMBL/GenBank/DDBJ databases">
        <title>Sequencing the genomes of 1000 actinobacteria strains.</title>
        <authorList>
            <person name="Klenk H.-P."/>
        </authorList>
    </citation>
    <scope>NUCLEOTIDE SEQUENCE [LARGE SCALE GENOMIC DNA]</scope>
    <source>
        <strain evidence="3 4">DSM 45809</strain>
    </source>
</reference>
<feature type="region of interest" description="Disordered" evidence="1">
    <location>
        <begin position="45"/>
        <end position="110"/>
    </location>
</feature>
<dbReference type="AlphaFoldDB" id="A0A7W7GWP9"/>
<comment type="caution">
    <text evidence="3">The sequence shown here is derived from an EMBL/GenBank/DDBJ whole genome shotgun (WGS) entry which is preliminary data.</text>
</comment>
<evidence type="ECO:0000313" key="3">
    <source>
        <dbReference type="EMBL" id="MBB4739700.1"/>
    </source>
</evidence>
<organism evidence="3 4">
    <name type="scientific">Actinoplanes octamycinicus</name>
    <dbReference type="NCBI Taxonomy" id="135948"/>
    <lineage>
        <taxon>Bacteria</taxon>
        <taxon>Bacillati</taxon>
        <taxon>Actinomycetota</taxon>
        <taxon>Actinomycetes</taxon>
        <taxon>Micromonosporales</taxon>
        <taxon>Micromonosporaceae</taxon>
        <taxon>Actinoplanes</taxon>
    </lineage>
</organism>
<dbReference type="Proteomes" id="UP000546162">
    <property type="component" value="Unassembled WGS sequence"/>
</dbReference>
<evidence type="ECO:0000313" key="4">
    <source>
        <dbReference type="Proteomes" id="UP000546162"/>
    </source>
</evidence>
<dbReference type="Pfam" id="PF11241">
    <property type="entry name" value="DUF3043"/>
    <property type="match status" value="1"/>
</dbReference>
<keyword evidence="2" id="KW-1133">Transmembrane helix</keyword>
<proteinExistence type="predicted"/>
<sequence length="236" mass="26566">MPTSSAPELRFRLDQRRGVSHTAPFGYARGVSPLFRRKPVDLVEDATSSVTEEEAAENRRKSYTPSKKELGVVTPKRAPQGRRVEAAPADRKEAMKQLRERQRQERAEAAEGMRQGDERFLLARDRGPERSLVRDIVDSRRTVGSFFIAGALIVMVGTLIQNPAVVLATNALWAALALAVVIDSVFIARRIKRLVKERFPDSKQRLGSLYLYGIMRGLTFRRMRVPKPKVELGAKI</sequence>
<gene>
    <name evidence="3" type="ORF">BJY16_003159</name>
</gene>
<evidence type="ECO:0000256" key="2">
    <source>
        <dbReference type="SAM" id="Phobius"/>
    </source>
</evidence>